<dbReference type="InterPro" id="IPR029058">
    <property type="entry name" value="AB_hydrolase_fold"/>
</dbReference>
<protein>
    <recommendedName>
        <fullName evidence="2">Peptidase S9 prolyl oligopeptidase catalytic domain-containing protein</fullName>
    </recommendedName>
</protein>
<dbReference type="EMBL" id="QRMS01000002">
    <property type="protein sequence ID" value="RHJ88171.1"/>
    <property type="molecule type" value="Genomic_DNA"/>
</dbReference>
<dbReference type="Proteomes" id="UP000284841">
    <property type="component" value="Unassembled WGS sequence"/>
</dbReference>
<dbReference type="Gene3D" id="3.40.50.1820">
    <property type="entry name" value="alpha/beta hydrolase"/>
    <property type="match status" value="1"/>
</dbReference>
<comment type="caution">
    <text evidence="3">The sequence shown here is derived from an EMBL/GenBank/DDBJ whole genome shotgun (WGS) entry which is preliminary data.</text>
</comment>
<feature type="signal peptide" evidence="1">
    <location>
        <begin position="1"/>
        <end position="23"/>
    </location>
</feature>
<dbReference type="AlphaFoldDB" id="A0A415E3G5"/>
<gene>
    <name evidence="3" type="ORF">DW099_07065</name>
</gene>
<dbReference type="Pfam" id="PF00326">
    <property type="entry name" value="Peptidase_S9"/>
    <property type="match status" value="1"/>
</dbReference>
<dbReference type="SUPFAM" id="SSF53474">
    <property type="entry name" value="alpha/beta-Hydrolases"/>
    <property type="match status" value="1"/>
</dbReference>
<dbReference type="GO" id="GO:0052689">
    <property type="term" value="F:carboxylic ester hydrolase activity"/>
    <property type="evidence" value="ECO:0007669"/>
    <property type="project" value="TreeGrafter"/>
</dbReference>
<dbReference type="OrthoDB" id="1842757at2"/>
<proteinExistence type="predicted"/>
<dbReference type="InterPro" id="IPR001375">
    <property type="entry name" value="Peptidase_S9_cat"/>
</dbReference>
<keyword evidence="4" id="KW-1185">Reference proteome</keyword>
<dbReference type="RefSeq" id="WP_118334759.1">
    <property type="nucleotide sequence ID" value="NZ_AP025567.1"/>
</dbReference>
<dbReference type="PANTHER" id="PTHR43265">
    <property type="entry name" value="ESTERASE ESTD"/>
    <property type="match status" value="1"/>
</dbReference>
<accession>A0A415E3G5</accession>
<reference evidence="3 4" key="1">
    <citation type="submission" date="2018-08" db="EMBL/GenBank/DDBJ databases">
        <title>A genome reference for cultivated species of the human gut microbiota.</title>
        <authorList>
            <person name="Zou Y."/>
            <person name="Xue W."/>
            <person name="Luo G."/>
        </authorList>
    </citation>
    <scope>NUCLEOTIDE SEQUENCE [LARGE SCALE GENOMIC DNA]</scope>
    <source>
        <strain evidence="3 4">AM07-24</strain>
    </source>
</reference>
<keyword evidence="1" id="KW-0732">Signal</keyword>
<sequence length="299" mass="33975">MKKKIIFILLLTAVALFSFTGCADENRAYQVIKKDIMLKNEEGTYTKAQVIAPSDFEEKSYPLVTLSHGFRGSMDTAGGETLAENLAKAGFATIRMNYSHFTDQEKDEQTDQYTVETMISDQLLCIDYMIKNYHVDQRRIGLYGRSLGGRVAMIMANENRGEYDYKALALIAPAGNENALQYYMGGEKKWQKMKRVAEEKGSITHQGVVLTPDFFRTIEENVPSQSGENFKHPVLVVYNTEDYVVLPETSLACAKAYKNAEVTKVTSEKSPHGYEMSFKHSKLKEQLTEKIIEYFRKNL</sequence>
<dbReference type="STRING" id="1776384.GCA_900086585_03753"/>
<dbReference type="PANTHER" id="PTHR43265:SF1">
    <property type="entry name" value="ESTERASE ESTD"/>
    <property type="match status" value="1"/>
</dbReference>
<feature type="domain" description="Peptidase S9 prolyl oligopeptidase catalytic" evidence="2">
    <location>
        <begin position="112"/>
        <end position="297"/>
    </location>
</feature>
<evidence type="ECO:0000256" key="1">
    <source>
        <dbReference type="SAM" id="SignalP"/>
    </source>
</evidence>
<dbReference type="PROSITE" id="PS51257">
    <property type="entry name" value="PROKAR_LIPOPROTEIN"/>
    <property type="match status" value="1"/>
</dbReference>
<dbReference type="GO" id="GO:0008236">
    <property type="term" value="F:serine-type peptidase activity"/>
    <property type="evidence" value="ECO:0007669"/>
    <property type="project" value="InterPro"/>
</dbReference>
<dbReference type="GO" id="GO:0006508">
    <property type="term" value="P:proteolysis"/>
    <property type="evidence" value="ECO:0007669"/>
    <property type="project" value="InterPro"/>
</dbReference>
<organism evidence="3 4">
    <name type="scientific">Emergencia timonensis</name>
    <dbReference type="NCBI Taxonomy" id="1776384"/>
    <lineage>
        <taxon>Bacteria</taxon>
        <taxon>Bacillati</taxon>
        <taxon>Bacillota</taxon>
        <taxon>Clostridia</taxon>
        <taxon>Peptostreptococcales</taxon>
        <taxon>Anaerovoracaceae</taxon>
        <taxon>Emergencia</taxon>
    </lineage>
</organism>
<name>A0A415E3G5_9FIRM</name>
<evidence type="ECO:0000313" key="3">
    <source>
        <dbReference type="EMBL" id="RHJ88171.1"/>
    </source>
</evidence>
<evidence type="ECO:0000259" key="2">
    <source>
        <dbReference type="Pfam" id="PF00326"/>
    </source>
</evidence>
<dbReference type="InterPro" id="IPR053145">
    <property type="entry name" value="AB_hydrolase_Est10"/>
</dbReference>
<feature type="chain" id="PRO_5019191647" description="Peptidase S9 prolyl oligopeptidase catalytic domain-containing protein" evidence="1">
    <location>
        <begin position="24"/>
        <end position="299"/>
    </location>
</feature>
<evidence type="ECO:0000313" key="4">
    <source>
        <dbReference type="Proteomes" id="UP000284841"/>
    </source>
</evidence>